<reference evidence="2 3" key="1">
    <citation type="submission" date="2020-09" db="EMBL/GenBank/DDBJ databases">
        <title>Complete genome sequence of an Arctic sea ice bacterium Marinomonas arctica BSI20414.</title>
        <authorList>
            <person name="Liao L."/>
            <person name="Chen B."/>
        </authorList>
    </citation>
    <scope>NUCLEOTIDE SEQUENCE [LARGE SCALE GENOMIC DNA]</scope>
    <source>
        <strain evidence="2 3">BSI20414</strain>
    </source>
</reference>
<dbReference type="EMBL" id="CP061081">
    <property type="protein sequence ID" value="QNT04267.1"/>
    <property type="molecule type" value="Genomic_DNA"/>
</dbReference>
<accession>A0A7H1J1A1</accession>
<dbReference type="GO" id="GO:0006508">
    <property type="term" value="P:proteolysis"/>
    <property type="evidence" value="ECO:0007669"/>
    <property type="project" value="InterPro"/>
</dbReference>
<dbReference type="InterPro" id="IPR034074">
    <property type="entry name" value="Y4bN_pept_dom"/>
</dbReference>
<dbReference type="GO" id="GO:0004252">
    <property type="term" value="F:serine-type endopeptidase activity"/>
    <property type="evidence" value="ECO:0007669"/>
    <property type="project" value="InterPro"/>
</dbReference>
<evidence type="ECO:0000259" key="1">
    <source>
        <dbReference type="Pfam" id="PF00082"/>
    </source>
</evidence>
<dbReference type="InterPro" id="IPR000209">
    <property type="entry name" value="Peptidase_S8/S53_dom"/>
</dbReference>
<dbReference type="KEGG" id="mard:IBG28_10940"/>
<dbReference type="InterPro" id="IPR036852">
    <property type="entry name" value="Peptidase_S8/S53_dom_sf"/>
</dbReference>
<evidence type="ECO:0000313" key="2">
    <source>
        <dbReference type="EMBL" id="QNT04267.1"/>
    </source>
</evidence>
<evidence type="ECO:0000313" key="3">
    <source>
        <dbReference type="Proteomes" id="UP000516370"/>
    </source>
</evidence>
<dbReference type="Proteomes" id="UP000516370">
    <property type="component" value="Chromosome"/>
</dbReference>
<sequence>MKNFIIGYGETLTHKVEVKKGSSDKKHPYTLDEAKRNFISDLSETLESIGHKPSIQCANDQIVIKFIQHPSYLAKTYYPRKLFEMFGMKDVGTRSVKIKPKKWAIKKHPAEGLASCVYASGTVDQFQEMLTTIKSKRLTQKIENLILSIEKIDNFRAEEKIKFIDSGLEKLKLEVVLHANNTDIEIKNAFDKYLYSLNGESNWKKSKVVGGLTFLPVEIEKGKELGLAEFSQLRALRSIPKLRFNKPNTIRESIKTKFLLPTYTPLENDFKVCIFDGGIGDNHLLGSWVKEEIPEDITTGHPDYLSHGSEVCATYLFGPFNKKTNTFGAPYTNVDIVRVLSPDDGSDPDLFNVLTRIENVLKRNDYKYVNLSLGPHLPIDDDDVHVWTSVLDEILQKGDTLVTVAIGNDGDLDGDNARIQPPSDMVNCFAIGASNSNEENWERAPYSCIGPGRSPGLIKPDGVIFGGSEENLFNLYSPLSNSITGTMGTSFAAPFALRIAAGIDAITSFDLRPTTIKALMLHHAERDKHKKMEEVGWGRLPNSPEDVIECLSDEAIIVYQGEIKKSEHLRIPIPIPDAVDCTWIHLKATFCITSMTDPEHPLHYTRGGLEVTFRANEDKKKEEDNKHADTKSFFSNCVFRSIPNSHFGMTRTPISV</sequence>
<dbReference type="OrthoDB" id="5495859at2"/>
<proteinExistence type="predicted"/>
<dbReference type="SUPFAM" id="SSF52743">
    <property type="entry name" value="Subtilisin-like"/>
    <property type="match status" value="1"/>
</dbReference>
<dbReference type="CDD" id="cd04847">
    <property type="entry name" value="Peptidases_S8_Subtilisin_like_2"/>
    <property type="match status" value="1"/>
</dbReference>
<feature type="domain" description="Peptidase S8/S53" evidence="1">
    <location>
        <begin position="269"/>
        <end position="538"/>
    </location>
</feature>
<name>A0A7H1J1A1_9GAMM</name>
<gene>
    <name evidence="2" type="ORF">IBG28_10940</name>
</gene>
<dbReference type="Pfam" id="PF00082">
    <property type="entry name" value="Peptidase_S8"/>
    <property type="match status" value="1"/>
</dbReference>
<dbReference type="RefSeq" id="WP_111609191.1">
    <property type="nucleotide sequence ID" value="NZ_BMLJ01000037.1"/>
</dbReference>
<dbReference type="Gene3D" id="3.40.50.200">
    <property type="entry name" value="Peptidase S8/S53 domain"/>
    <property type="match status" value="1"/>
</dbReference>
<protein>
    <submittedName>
        <fullName evidence="2">S8 family peptidase</fullName>
    </submittedName>
</protein>
<dbReference type="AlphaFoldDB" id="A0A7H1J1A1"/>
<keyword evidence="3" id="KW-1185">Reference proteome</keyword>
<organism evidence="2 3">
    <name type="scientific">Marinomonas arctica</name>
    <dbReference type="NCBI Taxonomy" id="383750"/>
    <lineage>
        <taxon>Bacteria</taxon>
        <taxon>Pseudomonadati</taxon>
        <taxon>Pseudomonadota</taxon>
        <taxon>Gammaproteobacteria</taxon>
        <taxon>Oceanospirillales</taxon>
        <taxon>Oceanospirillaceae</taxon>
        <taxon>Marinomonas</taxon>
    </lineage>
</organism>